<evidence type="ECO:0000256" key="11">
    <source>
        <dbReference type="SAM" id="SignalP"/>
    </source>
</evidence>
<sequence length="327" mass="35125">MTTAQSRRRSALNWLALAALSCLLAAPLRAAESGWPRQVAGTRGAITLERAPQRIVSTSVTLTGTLLAIGAPVVASGATTPNNRVADEQGFFRQWAGVAKQRGVRRLYIGEPDAEAIAGQNPDLIIIAATGGDSALRLYDQLSPLAPTLVVNYDDKSWQDLARELGQATGHEAQALAIITQFDVRQQALKQRLALPPQPVSALVYQPDGKAANLWTADSSQGQLLRQLGFQLAEPPKSLSGGQSMGKRKDIVQLSGENLATGLNGQTFLLFANDDANARALLANPFLAHLPAVQNHRVYALGNDTFRLDYYSASNVLARLEQLFVKP</sequence>
<keyword evidence="7" id="KW-0408">Iron</keyword>
<evidence type="ECO:0000256" key="4">
    <source>
        <dbReference type="ARBA" id="ARBA00022496"/>
    </source>
</evidence>
<feature type="domain" description="Fe/B12 periplasmic-binding" evidence="12">
    <location>
        <begin position="54"/>
        <end position="327"/>
    </location>
</feature>
<dbReference type="NCBIfam" id="NF008200">
    <property type="entry name" value="PRK10957.1"/>
    <property type="match status" value="1"/>
</dbReference>
<dbReference type="AlphaFoldDB" id="A0A845SMP7"/>
<dbReference type="PROSITE" id="PS51257">
    <property type="entry name" value="PROKAR_LIPOPROTEIN"/>
    <property type="match status" value="1"/>
</dbReference>
<reference evidence="13 14" key="1">
    <citation type="submission" date="2019-12" db="EMBL/GenBank/DDBJ databases">
        <authorList>
            <person name="Lee S.D."/>
        </authorList>
    </citation>
    <scope>NUCLEOTIDE SEQUENCE [LARGE SCALE GENOMIC DNA]</scope>
    <source>
        <strain evidence="13 14">SAP-6</strain>
    </source>
</reference>
<accession>A0A845SMP7</accession>
<dbReference type="FunFam" id="3.40.50.1980:FF:000014">
    <property type="entry name" value="Ferrienterobactin-binding periplasmic protein FepB"/>
    <property type="match status" value="1"/>
</dbReference>
<dbReference type="PROSITE" id="PS50983">
    <property type="entry name" value="FE_B12_PBP"/>
    <property type="match status" value="1"/>
</dbReference>
<evidence type="ECO:0000313" key="14">
    <source>
        <dbReference type="Proteomes" id="UP000461443"/>
    </source>
</evidence>
<reference evidence="13 14" key="2">
    <citation type="submission" date="2020-02" db="EMBL/GenBank/DDBJ databases">
        <title>The new genus of Enterobacteriales.</title>
        <authorList>
            <person name="Kim I.S."/>
        </authorList>
    </citation>
    <scope>NUCLEOTIDE SEQUENCE [LARGE SCALE GENOMIC DNA]</scope>
    <source>
        <strain evidence="13 14">SAP-6</strain>
    </source>
</reference>
<proteinExistence type="inferred from homology"/>
<gene>
    <name evidence="13" type="primary">fepB</name>
    <name evidence="13" type="ORF">GRH90_13905</name>
</gene>
<organism evidence="13 14">
    <name type="scientific">Acerihabitans arboris</name>
    <dbReference type="NCBI Taxonomy" id="2691583"/>
    <lineage>
        <taxon>Bacteria</taxon>
        <taxon>Pseudomonadati</taxon>
        <taxon>Pseudomonadota</taxon>
        <taxon>Gammaproteobacteria</taxon>
        <taxon>Enterobacterales</taxon>
        <taxon>Pectobacteriaceae</taxon>
        <taxon>Acerihabitans</taxon>
    </lineage>
</organism>
<dbReference type="PANTHER" id="PTHR30532:SF24">
    <property type="entry name" value="FERRIC ENTEROBACTIN-BINDING PERIPLASMIC PROTEIN FEPB"/>
    <property type="match status" value="1"/>
</dbReference>
<comment type="similarity">
    <text evidence="2">Belongs to the bacterial solute-binding protein 8 family.</text>
</comment>
<protein>
    <recommendedName>
        <fullName evidence="10">Ferric enterobactin-binding periplasmic protein FepB</fullName>
    </recommendedName>
</protein>
<comment type="caution">
    <text evidence="13">The sequence shown here is derived from an EMBL/GenBank/DDBJ whole genome shotgun (WGS) entry which is preliminary data.</text>
</comment>
<comment type="subunit">
    <text evidence="9">The complex is composed of two ATP-binding proteins (FepC), two transmembrane proteins (FepD and FepG) and a solute-binding protein (FepB).</text>
</comment>
<evidence type="ECO:0000256" key="8">
    <source>
        <dbReference type="ARBA" id="ARBA00023065"/>
    </source>
</evidence>
<feature type="signal peptide" evidence="11">
    <location>
        <begin position="1"/>
        <end position="30"/>
    </location>
</feature>
<comment type="subcellular location">
    <subcellularLocation>
        <location evidence="1">Periplasm</location>
    </subcellularLocation>
</comment>
<dbReference type="FunFam" id="3.40.50.1980:FF:000009">
    <property type="entry name" value="Iron-enterobactin transporter periplasmic binding protein"/>
    <property type="match status" value="1"/>
</dbReference>
<evidence type="ECO:0000256" key="2">
    <source>
        <dbReference type="ARBA" id="ARBA00008814"/>
    </source>
</evidence>
<keyword evidence="8" id="KW-0406">Ion transport</keyword>
<dbReference type="CDD" id="cd01146">
    <property type="entry name" value="FhuD"/>
    <property type="match status" value="1"/>
</dbReference>
<dbReference type="Pfam" id="PF01497">
    <property type="entry name" value="Peripla_BP_2"/>
    <property type="match status" value="1"/>
</dbReference>
<evidence type="ECO:0000259" key="12">
    <source>
        <dbReference type="PROSITE" id="PS50983"/>
    </source>
</evidence>
<keyword evidence="3" id="KW-0813">Transport</keyword>
<dbReference type="RefSeq" id="WP_162366553.1">
    <property type="nucleotide sequence ID" value="NZ_WUBS01000009.1"/>
</dbReference>
<name>A0A845SMP7_9GAMM</name>
<dbReference type="InterPro" id="IPR002491">
    <property type="entry name" value="ABC_transptr_periplasmic_BD"/>
</dbReference>
<keyword evidence="4" id="KW-0410">Iron transport</keyword>
<feature type="chain" id="PRO_5032824727" description="Ferric enterobactin-binding periplasmic protein FepB" evidence="11">
    <location>
        <begin position="31"/>
        <end position="327"/>
    </location>
</feature>
<evidence type="ECO:0000256" key="1">
    <source>
        <dbReference type="ARBA" id="ARBA00004418"/>
    </source>
</evidence>
<evidence type="ECO:0000256" key="6">
    <source>
        <dbReference type="ARBA" id="ARBA00022764"/>
    </source>
</evidence>
<evidence type="ECO:0000256" key="3">
    <source>
        <dbReference type="ARBA" id="ARBA00022448"/>
    </source>
</evidence>
<dbReference type="PANTHER" id="PTHR30532">
    <property type="entry name" value="IRON III DICITRATE-BINDING PERIPLASMIC PROTEIN"/>
    <property type="match status" value="1"/>
</dbReference>
<keyword evidence="5 11" id="KW-0732">Signal</keyword>
<dbReference type="SUPFAM" id="SSF53807">
    <property type="entry name" value="Helical backbone' metal receptor"/>
    <property type="match status" value="1"/>
</dbReference>
<evidence type="ECO:0000256" key="9">
    <source>
        <dbReference type="ARBA" id="ARBA00065878"/>
    </source>
</evidence>
<evidence type="ECO:0000313" key="13">
    <source>
        <dbReference type="EMBL" id="NDL63838.1"/>
    </source>
</evidence>
<evidence type="ECO:0000256" key="7">
    <source>
        <dbReference type="ARBA" id="ARBA00023004"/>
    </source>
</evidence>
<dbReference type="Gene3D" id="3.40.50.1980">
    <property type="entry name" value="Nitrogenase molybdenum iron protein domain"/>
    <property type="match status" value="2"/>
</dbReference>
<dbReference type="GO" id="GO:1901678">
    <property type="term" value="P:iron coordination entity transport"/>
    <property type="evidence" value="ECO:0007669"/>
    <property type="project" value="UniProtKB-ARBA"/>
</dbReference>
<dbReference type="EMBL" id="WUBS01000009">
    <property type="protein sequence ID" value="NDL63838.1"/>
    <property type="molecule type" value="Genomic_DNA"/>
</dbReference>
<evidence type="ECO:0000256" key="5">
    <source>
        <dbReference type="ARBA" id="ARBA00022729"/>
    </source>
</evidence>
<evidence type="ECO:0000256" key="10">
    <source>
        <dbReference type="ARBA" id="ARBA00071180"/>
    </source>
</evidence>
<dbReference type="Proteomes" id="UP000461443">
    <property type="component" value="Unassembled WGS sequence"/>
</dbReference>
<keyword evidence="6" id="KW-0574">Periplasm</keyword>
<dbReference type="GO" id="GO:0030288">
    <property type="term" value="C:outer membrane-bounded periplasmic space"/>
    <property type="evidence" value="ECO:0007669"/>
    <property type="project" value="TreeGrafter"/>
</dbReference>
<keyword evidence="14" id="KW-1185">Reference proteome</keyword>
<dbReference type="InterPro" id="IPR051313">
    <property type="entry name" value="Bact_iron-sidero_bind"/>
</dbReference>